<keyword evidence="1" id="KW-0238">DNA-binding</keyword>
<sequence length="147" mass="16053">MHLTIRTSLAMRTLMFCAANPGRIVRRAEIAEACGASENHLAQVIYLLAQHGFLHTIRGRAGGLTLARAPETISVGEVFRQFEKVLPFSDCIGHENPKCPLAGACRLTCVLSSALEQFYETLDRSMISDLVGGNLALEERLQLPIAC</sequence>
<dbReference type="InterPro" id="IPR036388">
    <property type="entry name" value="WH-like_DNA-bd_sf"/>
</dbReference>
<keyword evidence="3" id="KW-1185">Reference proteome</keyword>
<dbReference type="InterPro" id="IPR000944">
    <property type="entry name" value="Tscrpt_reg_Rrf2"/>
</dbReference>
<dbReference type="RefSeq" id="WP_226934657.1">
    <property type="nucleotide sequence ID" value="NZ_JACDXX010000005.1"/>
</dbReference>
<proteinExistence type="predicted"/>
<dbReference type="SUPFAM" id="SSF46785">
    <property type="entry name" value="Winged helix' DNA-binding domain"/>
    <property type="match status" value="1"/>
</dbReference>
<evidence type="ECO:0000313" key="2">
    <source>
        <dbReference type="EMBL" id="MCB5409752.1"/>
    </source>
</evidence>
<evidence type="ECO:0000313" key="3">
    <source>
        <dbReference type="Proteomes" id="UP001198571"/>
    </source>
</evidence>
<dbReference type="NCBIfam" id="TIGR00738">
    <property type="entry name" value="rrf2_super"/>
    <property type="match status" value="1"/>
</dbReference>
<dbReference type="Gene3D" id="1.10.10.10">
    <property type="entry name" value="Winged helix-like DNA-binding domain superfamily/Winged helix DNA-binding domain"/>
    <property type="match status" value="1"/>
</dbReference>
<dbReference type="InterPro" id="IPR036390">
    <property type="entry name" value="WH_DNA-bd_sf"/>
</dbReference>
<organism evidence="2 3">
    <name type="scientific">Pseudogemmobacter faecipullorum</name>
    <dbReference type="NCBI Taxonomy" id="2755041"/>
    <lineage>
        <taxon>Bacteria</taxon>
        <taxon>Pseudomonadati</taxon>
        <taxon>Pseudomonadota</taxon>
        <taxon>Alphaproteobacteria</taxon>
        <taxon>Rhodobacterales</taxon>
        <taxon>Paracoccaceae</taxon>
        <taxon>Pseudogemmobacter</taxon>
    </lineage>
</organism>
<reference evidence="2 3" key="1">
    <citation type="submission" date="2020-07" db="EMBL/GenBank/DDBJ databases">
        <title>Pseudogemmobacter sp. nov., isolated from poultry manure in Taiwan.</title>
        <authorList>
            <person name="Lin S.-Y."/>
            <person name="Tang Y.-S."/>
            <person name="Young C.-C."/>
        </authorList>
    </citation>
    <scope>NUCLEOTIDE SEQUENCE [LARGE SCALE GENOMIC DNA]</scope>
    <source>
        <strain evidence="2 3">CC-YST710</strain>
    </source>
</reference>
<dbReference type="PANTHER" id="PTHR33221:SF4">
    <property type="entry name" value="HTH-TYPE TRANSCRIPTIONAL REPRESSOR NSRR"/>
    <property type="match status" value="1"/>
</dbReference>
<accession>A0ABS8CK23</accession>
<comment type="caution">
    <text evidence="2">The sequence shown here is derived from an EMBL/GenBank/DDBJ whole genome shotgun (WGS) entry which is preliminary data.</text>
</comment>
<dbReference type="EMBL" id="JACDXX010000005">
    <property type="protein sequence ID" value="MCB5409752.1"/>
    <property type="molecule type" value="Genomic_DNA"/>
</dbReference>
<name>A0ABS8CK23_9RHOB</name>
<dbReference type="Pfam" id="PF02082">
    <property type="entry name" value="Rrf2"/>
    <property type="match status" value="1"/>
</dbReference>
<protein>
    <submittedName>
        <fullName evidence="2">Rrf2 family transcriptional regulator</fullName>
    </submittedName>
</protein>
<gene>
    <name evidence="2" type="ORF">H0485_07025</name>
</gene>
<dbReference type="PANTHER" id="PTHR33221">
    <property type="entry name" value="WINGED HELIX-TURN-HELIX TRANSCRIPTIONAL REGULATOR, RRF2 FAMILY"/>
    <property type="match status" value="1"/>
</dbReference>
<dbReference type="PROSITE" id="PS51197">
    <property type="entry name" value="HTH_RRF2_2"/>
    <property type="match status" value="1"/>
</dbReference>
<dbReference type="Proteomes" id="UP001198571">
    <property type="component" value="Unassembled WGS sequence"/>
</dbReference>
<evidence type="ECO:0000256" key="1">
    <source>
        <dbReference type="ARBA" id="ARBA00023125"/>
    </source>
</evidence>